<dbReference type="GO" id="GO:0050660">
    <property type="term" value="F:flavin adenine dinucleotide binding"/>
    <property type="evidence" value="ECO:0007669"/>
    <property type="project" value="TreeGrafter"/>
</dbReference>
<name>A0A2T2NT64_CORCC</name>
<dbReference type="GO" id="GO:0004174">
    <property type="term" value="F:electron-transferring-flavoprotein dehydrogenase activity"/>
    <property type="evidence" value="ECO:0007669"/>
    <property type="project" value="TreeGrafter"/>
</dbReference>
<organism evidence="3 4">
    <name type="scientific">Corynespora cassiicola Philippines</name>
    <dbReference type="NCBI Taxonomy" id="1448308"/>
    <lineage>
        <taxon>Eukaryota</taxon>
        <taxon>Fungi</taxon>
        <taxon>Dikarya</taxon>
        <taxon>Ascomycota</taxon>
        <taxon>Pezizomycotina</taxon>
        <taxon>Dothideomycetes</taxon>
        <taxon>Pleosporomycetidae</taxon>
        <taxon>Pleosporales</taxon>
        <taxon>Corynesporascaceae</taxon>
        <taxon>Corynespora</taxon>
    </lineage>
</organism>
<dbReference type="SUPFAM" id="SSF51905">
    <property type="entry name" value="FAD/NAD(P)-binding domain"/>
    <property type="match status" value="1"/>
</dbReference>
<dbReference type="EMBL" id="KZ678133">
    <property type="protein sequence ID" value="PSN68569.1"/>
    <property type="molecule type" value="Genomic_DNA"/>
</dbReference>
<dbReference type="InterPro" id="IPR023753">
    <property type="entry name" value="FAD/NAD-binding_dom"/>
</dbReference>
<keyword evidence="4" id="KW-1185">Reference proteome</keyword>
<sequence length="446" mass="47958">MNKILSRTAMAAAKATSSPPHVVIVGGAYAGLSALNGLISLSNGKGLPVGKKGAPPVSSNEAPPSALRNKPRYTLLDERDGFYHTVGAPLGQISVPHAREFWVKYDEILAAKKGEDVQFVHGSAVGLDIASKALTFSRTQSPAHTEKLSYDYLIVASGMSRKWPVVPTSLDFETYMRDVQELENELSQYNKIVVVGGGACGIEMSAELKVHFPSKEIILIHSRSNLLTNEPIPEDFKSKALELLREEGVDVRLNTRVQKDSPGSVVLSTGETLPCDKVIYTAVQQHANAKFVPEALREDKWGCVKVRDTFQFDSEIINSDAHYAVGDAAHWPSTIKRSGPAQMQGKIAASNIIASLVAVEEGRKGSEAKLEHCAPSTPTMTLAVGTQAVAMRGGLIFGKEVKNRAFGTGLGIDGTLANLGLRPRRVEEVKHATGVLEDPKAITANM</sequence>
<dbReference type="GO" id="GO:0005737">
    <property type="term" value="C:cytoplasm"/>
    <property type="evidence" value="ECO:0007669"/>
    <property type="project" value="TreeGrafter"/>
</dbReference>
<dbReference type="Gene3D" id="3.50.50.100">
    <property type="match status" value="1"/>
</dbReference>
<protein>
    <submittedName>
        <fullName evidence="3">FAD/NAD(P)-binding domain-containing protein</fullName>
    </submittedName>
</protein>
<reference evidence="3 4" key="1">
    <citation type="journal article" date="2018" name="Front. Microbiol.">
        <title>Genome-Wide Analysis of Corynespora cassiicola Leaf Fall Disease Putative Effectors.</title>
        <authorList>
            <person name="Lopez D."/>
            <person name="Ribeiro S."/>
            <person name="Label P."/>
            <person name="Fumanal B."/>
            <person name="Venisse J.S."/>
            <person name="Kohler A."/>
            <person name="de Oliveira R.R."/>
            <person name="Labutti K."/>
            <person name="Lipzen A."/>
            <person name="Lail K."/>
            <person name="Bauer D."/>
            <person name="Ohm R.A."/>
            <person name="Barry K.W."/>
            <person name="Spatafora J."/>
            <person name="Grigoriev I.V."/>
            <person name="Martin F.M."/>
            <person name="Pujade-Renaud V."/>
        </authorList>
    </citation>
    <scope>NUCLEOTIDE SEQUENCE [LARGE SCALE GENOMIC DNA]</scope>
    <source>
        <strain evidence="3 4">Philippines</strain>
    </source>
</reference>
<dbReference type="Proteomes" id="UP000240883">
    <property type="component" value="Unassembled WGS sequence"/>
</dbReference>
<dbReference type="PRINTS" id="PR00411">
    <property type="entry name" value="PNDRDTASEI"/>
</dbReference>
<dbReference type="OrthoDB" id="202203at2759"/>
<dbReference type="STRING" id="1448308.A0A2T2NT64"/>
<evidence type="ECO:0000259" key="2">
    <source>
        <dbReference type="Pfam" id="PF07992"/>
    </source>
</evidence>
<proteinExistence type="predicted"/>
<feature type="domain" description="FAD/NAD(P)-binding" evidence="2">
    <location>
        <begin position="21"/>
        <end position="337"/>
    </location>
</feature>
<evidence type="ECO:0000256" key="1">
    <source>
        <dbReference type="SAM" id="MobiDB-lite"/>
    </source>
</evidence>
<gene>
    <name evidence="3" type="ORF">BS50DRAFT_571822</name>
</gene>
<dbReference type="PRINTS" id="PR00368">
    <property type="entry name" value="FADPNR"/>
</dbReference>
<evidence type="ECO:0000313" key="3">
    <source>
        <dbReference type="EMBL" id="PSN68569.1"/>
    </source>
</evidence>
<dbReference type="PANTHER" id="PTHR43735:SF24">
    <property type="entry name" value="NUCLEOTIDE-DISULPHIDE OXIDOREDUCTASE AMID-LIKE, PUTATIVE (AFU_ORTHOLOGUE AFUA_1G17180)-RELATED"/>
    <property type="match status" value="1"/>
</dbReference>
<accession>A0A2T2NT64</accession>
<dbReference type="InterPro" id="IPR036188">
    <property type="entry name" value="FAD/NAD-bd_sf"/>
</dbReference>
<dbReference type="AlphaFoldDB" id="A0A2T2NT64"/>
<feature type="region of interest" description="Disordered" evidence="1">
    <location>
        <begin position="48"/>
        <end position="68"/>
    </location>
</feature>
<dbReference type="PANTHER" id="PTHR43735">
    <property type="entry name" value="APOPTOSIS-INDUCING FACTOR 1"/>
    <property type="match status" value="1"/>
</dbReference>
<dbReference type="Pfam" id="PF07992">
    <property type="entry name" value="Pyr_redox_2"/>
    <property type="match status" value="1"/>
</dbReference>
<evidence type="ECO:0000313" key="4">
    <source>
        <dbReference type="Proteomes" id="UP000240883"/>
    </source>
</evidence>